<protein>
    <recommendedName>
        <fullName evidence="4">cysteine desulfurase</fullName>
        <ecNumber evidence="4">2.8.1.7</ecNumber>
    </recommendedName>
    <alternativeName>
        <fullName evidence="11">Nitrogenase metalloclusters biosynthesis protein NifS</fullName>
    </alternativeName>
</protein>
<dbReference type="PANTHER" id="PTHR11601">
    <property type="entry name" value="CYSTEINE DESULFURYLASE FAMILY MEMBER"/>
    <property type="match status" value="1"/>
</dbReference>
<comment type="caution">
    <text evidence="15">The sequence shown here is derived from an EMBL/GenBank/DDBJ whole genome shotgun (WGS) entry which is preliminary data.</text>
</comment>
<dbReference type="InterPro" id="IPR015421">
    <property type="entry name" value="PyrdxlP-dep_Trfase_major"/>
</dbReference>
<dbReference type="EC" id="2.8.1.7" evidence="4"/>
<dbReference type="PROSITE" id="PS00595">
    <property type="entry name" value="AA_TRANSFER_CLASS_5"/>
    <property type="match status" value="1"/>
</dbReference>
<dbReference type="EMBL" id="JPGN01000053">
    <property type="protein sequence ID" value="KFI19452.1"/>
    <property type="molecule type" value="Genomic_DNA"/>
</dbReference>
<evidence type="ECO:0000256" key="2">
    <source>
        <dbReference type="ARBA" id="ARBA00003120"/>
    </source>
</evidence>
<dbReference type="GO" id="GO:0031071">
    <property type="term" value="F:cysteine desulfurase activity"/>
    <property type="evidence" value="ECO:0007669"/>
    <property type="project" value="UniProtKB-EC"/>
</dbReference>
<evidence type="ECO:0000256" key="9">
    <source>
        <dbReference type="ARBA" id="ARBA00023014"/>
    </source>
</evidence>
<dbReference type="InterPro" id="IPR016454">
    <property type="entry name" value="Cysteine_dSase"/>
</dbReference>
<dbReference type="OrthoDB" id="9808002at2"/>
<dbReference type="Gene3D" id="3.90.1150.10">
    <property type="entry name" value="Aspartate Aminotransferase, domain 1"/>
    <property type="match status" value="1"/>
</dbReference>
<comment type="similarity">
    <text evidence="3">Belongs to the class-V pyridoxal-phosphate-dependent aminotransferase family. NifS/IscS subfamily.</text>
</comment>
<dbReference type="PANTHER" id="PTHR11601:SF34">
    <property type="entry name" value="CYSTEINE DESULFURASE"/>
    <property type="match status" value="1"/>
</dbReference>
<evidence type="ECO:0000259" key="14">
    <source>
        <dbReference type="Pfam" id="PF00266"/>
    </source>
</evidence>
<feature type="domain" description="Aminotransferase class V" evidence="14">
    <location>
        <begin position="3"/>
        <end position="362"/>
    </location>
</feature>
<evidence type="ECO:0000256" key="3">
    <source>
        <dbReference type="ARBA" id="ARBA00006490"/>
    </source>
</evidence>
<sequence>MAIYLDHNAGSPLDERVLDTMLPYLREQQGNPSSVHRYGRIAREAIEQARIQVAALVQAAPSQVIFTSGGTEANNLAIFGAMGPHPQGHLAISAVEHPSLREPVLALQAQGIKITEIEVDSEGRVNPLALGAALRPDTRLVSIMWANNETGVLQDITTLSEEVRIQGSLFHTDAVQAVGKVPLDFHHSGVHLMSLSAHKMGGPKGVGALIVDSSVDIFPLLRGGGQEKGRRSGTENVAAIAGFGKAAELASLEMNQRARDWSQLREYLEQSLQQLPGIVVFGEKAERLPNTLFFTVPGIEGETLLMALDKAGIGVSSGSACDSNHHQPSHVLLAMGIAPELAQGAIRVSIGVDNNLSQINELITVLKSQISKLQRMLLCDVGYGV</sequence>
<keyword evidence="7" id="KW-0663">Pyridoxal phosphate</keyword>
<gene>
    <name evidence="15" type="ORF">IB75_08750</name>
</gene>
<reference evidence="15 16" key="1">
    <citation type="submission" date="2014-07" db="EMBL/GenBank/DDBJ databases">
        <title>Comparative analysis of Nitrosococcus oceani genome inventories of strains from Pacific and Atlantic gyres.</title>
        <authorList>
            <person name="Lim C.K."/>
            <person name="Wang L."/>
            <person name="Sayavedra-Soto L.A."/>
            <person name="Klotz M.G."/>
        </authorList>
    </citation>
    <scope>NUCLEOTIDE SEQUENCE [LARGE SCALE GENOMIC DNA]</scope>
    <source>
        <strain evidence="15 16">C-27</strain>
    </source>
</reference>
<dbReference type="FunFam" id="3.40.640.10:FF:000084">
    <property type="entry name" value="IscS-like cysteine desulfurase"/>
    <property type="match status" value="1"/>
</dbReference>
<evidence type="ECO:0000256" key="1">
    <source>
        <dbReference type="ARBA" id="ARBA00001933"/>
    </source>
</evidence>
<evidence type="ECO:0000313" key="15">
    <source>
        <dbReference type="EMBL" id="KFI19452.1"/>
    </source>
</evidence>
<dbReference type="PIRSF" id="PIRSF005572">
    <property type="entry name" value="NifS"/>
    <property type="match status" value="1"/>
</dbReference>
<evidence type="ECO:0000256" key="10">
    <source>
        <dbReference type="ARBA" id="ARBA00023231"/>
    </source>
</evidence>
<evidence type="ECO:0000256" key="4">
    <source>
        <dbReference type="ARBA" id="ARBA00012239"/>
    </source>
</evidence>
<evidence type="ECO:0000256" key="11">
    <source>
        <dbReference type="ARBA" id="ARBA00031911"/>
    </source>
</evidence>
<dbReference type="Gene3D" id="1.10.260.50">
    <property type="match status" value="1"/>
</dbReference>
<evidence type="ECO:0000256" key="8">
    <source>
        <dbReference type="ARBA" id="ARBA00023004"/>
    </source>
</evidence>
<dbReference type="GO" id="GO:0051536">
    <property type="term" value="F:iron-sulfur cluster binding"/>
    <property type="evidence" value="ECO:0007669"/>
    <property type="project" value="UniProtKB-KW"/>
</dbReference>
<organism evidence="15 16">
    <name type="scientific">Nitrosococcus oceani C-27</name>
    <dbReference type="NCBI Taxonomy" id="314279"/>
    <lineage>
        <taxon>Bacteria</taxon>
        <taxon>Pseudomonadati</taxon>
        <taxon>Pseudomonadota</taxon>
        <taxon>Gammaproteobacteria</taxon>
        <taxon>Chromatiales</taxon>
        <taxon>Chromatiaceae</taxon>
        <taxon>Nitrosococcus</taxon>
    </lineage>
</organism>
<evidence type="ECO:0000256" key="13">
    <source>
        <dbReference type="RuleBase" id="RU004504"/>
    </source>
</evidence>
<keyword evidence="8" id="KW-0408">Iron</keyword>
<keyword evidence="5" id="KW-0808">Transferase</keyword>
<dbReference type="InterPro" id="IPR015424">
    <property type="entry name" value="PyrdxlP-dep_Trfase"/>
</dbReference>
<comment type="catalytic activity">
    <reaction evidence="12">
        <text>(sulfur carrier)-H + L-cysteine = (sulfur carrier)-SH + L-alanine</text>
        <dbReference type="Rhea" id="RHEA:43892"/>
        <dbReference type="Rhea" id="RHEA-COMP:14737"/>
        <dbReference type="Rhea" id="RHEA-COMP:14739"/>
        <dbReference type="ChEBI" id="CHEBI:29917"/>
        <dbReference type="ChEBI" id="CHEBI:35235"/>
        <dbReference type="ChEBI" id="CHEBI:57972"/>
        <dbReference type="ChEBI" id="CHEBI:64428"/>
        <dbReference type="EC" id="2.8.1.7"/>
    </reaction>
</comment>
<dbReference type="Pfam" id="PF00266">
    <property type="entry name" value="Aminotran_5"/>
    <property type="match status" value="1"/>
</dbReference>
<dbReference type="Gene3D" id="3.40.640.10">
    <property type="entry name" value="Type I PLP-dependent aspartate aminotransferase-like (Major domain)"/>
    <property type="match status" value="1"/>
</dbReference>
<keyword evidence="6" id="KW-0479">Metal-binding</keyword>
<proteinExistence type="inferred from homology"/>
<dbReference type="AlphaFoldDB" id="A0A0E2ZM69"/>
<dbReference type="InterPro" id="IPR020578">
    <property type="entry name" value="Aminotrans_V_PyrdxlP_BS"/>
</dbReference>
<name>A0A0E2ZM69_9GAMM</name>
<accession>A0A0E2ZM69</accession>
<evidence type="ECO:0000256" key="6">
    <source>
        <dbReference type="ARBA" id="ARBA00022723"/>
    </source>
</evidence>
<comment type="function">
    <text evidence="2">Catalyzes the removal of elemental sulfur atoms from cysteine to produce alanine. Seems to participate in the biosynthesis of the nitrogenase metalloclusters by providing the inorganic sulfur required for the Fe-S core formation.</text>
</comment>
<dbReference type="InterPro" id="IPR015422">
    <property type="entry name" value="PyrdxlP-dep_Trfase_small"/>
</dbReference>
<dbReference type="InterPro" id="IPR000192">
    <property type="entry name" value="Aminotrans_V_dom"/>
</dbReference>
<dbReference type="Proteomes" id="UP000028839">
    <property type="component" value="Unassembled WGS sequence"/>
</dbReference>
<comment type="cofactor">
    <cofactor evidence="1 13">
        <name>pyridoxal 5'-phosphate</name>
        <dbReference type="ChEBI" id="CHEBI:597326"/>
    </cofactor>
</comment>
<dbReference type="SUPFAM" id="SSF53383">
    <property type="entry name" value="PLP-dependent transferases"/>
    <property type="match status" value="1"/>
</dbReference>
<evidence type="ECO:0000256" key="5">
    <source>
        <dbReference type="ARBA" id="ARBA00022679"/>
    </source>
</evidence>
<evidence type="ECO:0000313" key="16">
    <source>
        <dbReference type="Proteomes" id="UP000028839"/>
    </source>
</evidence>
<dbReference type="GO" id="GO:0046872">
    <property type="term" value="F:metal ion binding"/>
    <property type="evidence" value="ECO:0007669"/>
    <property type="project" value="UniProtKB-KW"/>
</dbReference>
<evidence type="ECO:0000256" key="7">
    <source>
        <dbReference type="ARBA" id="ARBA00022898"/>
    </source>
</evidence>
<evidence type="ECO:0000256" key="12">
    <source>
        <dbReference type="ARBA" id="ARBA00050776"/>
    </source>
</evidence>
<dbReference type="HOGENOM" id="CLU_003433_0_0_6"/>
<keyword evidence="9" id="KW-0411">Iron-sulfur</keyword>
<keyword evidence="10" id="KW-0535">Nitrogen fixation</keyword>